<comment type="caution">
    <text evidence="1">The sequence shown here is derived from an EMBL/GenBank/DDBJ whole genome shotgun (WGS) entry which is preliminary data.</text>
</comment>
<dbReference type="RefSeq" id="WP_382203083.1">
    <property type="nucleotide sequence ID" value="NZ_JBHTBZ010000062.1"/>
</dbReference>
<name>A0ABW2SFK4_9BURK</name>
<proteinExistence type="predicted"/>
<gene>
    <name evidence="1" type="ORF">ACFQU0_17835</name>
</gene>
<reference evidence="2" key="1">
    <citation type="journal article" date="2019" name="Int. J. Syst. Evol. Microbiol.">
        <title>The Global Catalogue of Microorganisms (GCM) 10K type strain sequencing project: providing services to taxonomists for standard genome sequencing and annotation.</title>
        <authorList>
            <consortium name="The Broad Institute Genomics Platform"/>
            <consortium name="The Broad Institute Genome Sequencing Center for Infectious Disease"/>
            <person name="Wu L."/>
            <person name="Ma J."/>
        </authorList>
    </citation>
    <scope>NUCLEOTIDE SEQUENCE [LARGE SCALE GENOMIC DNA]</scope>
    <source>
        <strain evidence="2">CCUG 53903</strain>
    </source>
</reference>
<evidence type="ECO:0000313" key="1">
    <source>
        <dbReference type="EMBL" id="MFC7462291.1"/>
    </source>
</evidence>
<evidence type="ECO:0000313" key="2">
    <source>
        <dbReference type="Proteomes" id="UP001596457"/>
    </source>
</evidence>
<accession>A0ABW2SFK4</accession>
<keyword evidence="2" id="KW-1185">Reference proteome</keyword>
<sequence length="144" mass="15798">MTVKPSTSHLRVFSHFLDSVGQEPFRRSGVAEQLYPLTNPRSQERADAIAQALIGDAAKSGQIQRHGHLHWMRVTRGRALKSGRSVPELDREVVLTTSTRCPGKWASVDLETGEVWVADDVGRWKRAGEAALADLKVAIGKGTT</sequence>
<dbReference type="Proteomes" id="UP001596457">
    <property type="component" value="Unassembled WGS sequence"/>
</dbReference>
<dbReference type="EMBL" id="JBHTBZ010000062">
    <property type="protein sequence ID" value="MFC7462291.1"/>
    <property type="molecule type" value="Genomic_DNA"/>
</dbReference>
<protein>
    <submittedName>
        <fullName evidence="1">Uncharacterized protein</fullName>
    </submittedName>
</protein>
<organism evidence="1 2">
    <name type="scientific">Hydrogenophaga defluvii</name>
    <dbReference type="NCBI Taxonomy" id="249410"/>
    <lineage>
        <taxon>Bacteria</taxon>
        <taxon>Pseudomonadati</taxon>
        <taxon>Pseudomonadota</taxon>
        <taxon>Betaproteobacteria</taxon>
        <taxon>Burkholderiales</taxon>
        <taxon>Comamonadaceae</taxon>
        <taxon>Hydrogenophaga</taxon>
    </lineage>
</organism>